<sequence>MVHQGAELYGSDRSFVSALCALRERHPHATIDVVLPEPGPIVDHVARYASRILYNGYGVLRKKELKARPWQTCRRMIAAWLDYRRMFRSYQICYVNTVVCVAAIAALRGQRAGTYVHVREIPSSFALGCFRTLLKVSRASLIYNSRATAEAFALPGVVIHNGVDVAGPVARIDAMQNRTLRLAIIGRINPWKGQQFVLDALSTLGRRLPVQVRIVGDVFPGYEALLDTLHETAKKCAQTVEIEGFTSDPAAHFAWADFVVVPSVLPEPFGRVAIESFASGRPVIAAAAGGLQEIVTDGVDGFLFVPGDMTDFIRVVERALATTHEAFAEMAEAAQQKYLGAFTVQTYMRSVADTVQPLPDNARRSGLAAVFQRRTR</sequence>
<accession>A0A1A9NC76</accession>
<dbReference type="AlphaFoldDB" id="A0A1A9NC76"/>
<proteinExistence type="predicted"/>
<gene>
    <name evidence="1" type="ORF">A6V36_27660</name>
    <name evidence="2" type="ORF">A6V37_20810</name>
</gene>
<evidence type="ECO:0000313" key="1">
    <source>
        <dbReference type="EMBL" id="OAJ59422.1"/>
    </source>
</evidence>
<dbReference type="EMBL" id="LXJZ01000140">
    <property type="protein sequence ID" value="OAJ59422.1"/>
    <property type="molecule type" value="Genomic_DNA"/>
</dbReference>
<dbReference type="SUPFAM" id="SSF53756">
    <property type="entry name" value="UDP-Glycosyltransferase/glycogen phosphorylase"/>
    <property type="match status" value="1"/>
</dbReference>
<dbReference type="Pfam" id="PF13692">
    <property type="entry name" value="Glyco_trans_1_4"/>
    <property type="match status" value="1"/>
</dbReference>
<dbReference type="EMBL" id="LXKA01000132">
    <property type="protein sequence ID" value="OAJ63335.1"/>
    <property type="molecule type" value="Genomic_DNA"/>
</dbReference>
<evidence type="ECO:0000313" key="3">
    <source>
        <dbReference type="Proteomes" id="UP000077961"/>
    </source>
</evidence>
<comment type="caution">
    <text evidence="2">The sequence shown here is derived from an EMBL/GenBank/DDBJ whole genome shotgun (WGS) entry which is preliminary data.</text>
</comment>
<reference evidence="3 4" key="1">
    <citation type="submission" date="2016-04" db="EMBL/GenBank/DDBJ databases">
        <title>Reclassification of Paraburkholderia panaciterrae (Farh et al. 2015) Dobritsa &amp; Samadpour 2016 as a later homotypic synonym of Paraburkholderia ginsengiterrae (Farh et al. 2015) Dobritsa &amp; Samadpour 2016.</title>
        <authorList>
            <person name="Dobritsa A.P."/>
            <person name="Kutumbaka K."/>
            <person name="Samadpour M."/>
        </authorList>
    </citation>
    <scope>NUCLEOTIDE SEQUENCE [LARGE SCALE GENOMIC DNA]</scope>
    <source>
        <strain evidence="2 4">DCY85</strain>
        <strain evidence="1 3">DCY85-1</strain>
    </source>
</reference>
<evidence type="ECO:0000313" key="4">
    <source>
        <dbReference type="Proteomes" id="UP000078116"/>
    </source>
</evidence>
<dbReference type="PANTHER" id="PTHR12526">
    <property type="entry name" value="GLYCOSYLTRANSFERASE"/>
    <property type="match status" value="1"/>
</dbReference>
<dbReference type="Gene3D" id="3.40.50.2000">
    <property type="entry name" value="Glycogen Phosphorylase B"/>
    <property type="match status" value="2"/>
</dbReference>
<protein>
    <submittedName>
        <fullName evidence="2">Uncharacterized protein</fullName>
    </submittedName>
</protein>
<dbReference type="Proteomes" id="UP000078116">
    <property type="component" value="Unassembled WGS sequence"/>
</dbReference>
<dbReference type="STRING" id="1462993.A6V36_27660"/>
<dbReference type="Proteomes" id="UP000077961">
    <property type="component" value="Unassembled WGS sequence"/>
</dbReference>
<keyword evidence="3" id="KW-1185">Reference proteome</keyword>
<name>A0A1A9NC76_9BURK</name>
<evidence type="ECO:0000313" key="2">
    <source>
        <dbReference type="EMBL" id="OAJ63335.1"/>
    </source>
</evidence>
<organism evidence="2 4">
    <name type="scientific">Paraburkholderia ginsengiterrae</name>
    <dbReference type="NCBI Taxonomy" id="1462993"/>
    <lineage>
        <taxon>Bacteria</taxon>
        <taxon>Pseudomonadati</taxon>
        <taxon>Pseudomonadota</taxon>
        <taxon>Betaproteobacteria</taxon>
        <taxon>Burkholderiales</taxon>
        <taxon>Burkholderiaceae</taxon>
        <taxon>Paraburkholderia</taxon>
    </lineage>
</organism>